<dbReference type="InterPro" id="IPR023606">
    <property type="entry name" value="CoA-Trfase_III_dom_1_sf"/>
</dbReference>
<name>A0A0D2FN13_CLAB1</name>
<dbReference type="PANTHER" id="PTHR48229">
    <property type="entry name" value="CAIB/BAIF FAMILY ENZYME (AFU_ORTHOLOGUE AFUA_1G05360)-RELATED"/>
    <property type="match status" value="1"/>
</dbReference>
<gene>
    <name evidence="1" type="ORF">Z519_11207</name>
</gene>
<proteinExistence type="predicted"/>
<dbReference type="OrthoDB" id="2308815at2759"/>
<dbReference type="EMBL" id="KN847000">
    <property type="protein sequence ID" value="KIW88097.1"/>
    <property type="molecule type" value="Genomic_DNA"/>
</dbReference>
<dbReference type="VEuPathDB" id="FungiDB:Z519_11207"/>
<dbReference type="InterPro" id="IPR052985">
    <property type="entry name" value="CoA-trans_III_biosynth/detox"/>
</dbReference>
<evidence type="ECO:0000313" key="1">
    <source>
        <dbReference type="EMBL" id="KIW88097.1"/>
    </source>
</evidence>
<dbReference type="HOGENOM" id="CLU_2049426_0_0_1"/>
<dbReference type="SUPFAM" id="SSF89796">
    <property type="entry name" value="CoA-transferase family III (CaiB/BaiF)"/>
    <property type="match status" value="1"/>
</dbReference>
<accession>A0A0D2FN13</accession>
<evidence type="ECO:0000313" key="2">
    <source>
        <dbReference type="Proteomes" id="UP000053789"/>
    </source>
</evidence>
<dbReference type="Proteomes" id="UP000053789">
    <property type="component" value="Unassembled WGS sequence"/>
</dbReference>
<dbReference type="Gene3D" id="3.40.50.10540">
    <property type="entry name" value="Crotonobetainyl-coa:carnitine coa-transferase, domain 1"/>
    <property type="match status" value="1"/>
</dbReference>
<dbReference type="GeneID" id="27704135"/>
<keyword evidence="2" id="KW-1185">Reference proteome</keyword>
<protein>
    <submittedName>
        <fullName evidence="1">Uncharacterized protein</fullName>
    </submittedName>
</protein>
<sequence>MYSQLVERIDSKSLDNWSNNVYRVPGITAYGEDEFKALPHVRQSIKDEPYYSCLMQPYYEQPAVSWGPPVNASNKKPLSGIKLLELARAIAAETIGRVCAALGATVIRVSSSVNKELPIT</sequence>
<dbReference type="RefSeq" id="XP_016614766.1">
    <property type="nucleotide sequence ID" value="XM_016768920.1"/>
</dbReference>
<reference evidence="1" key="1">
    <citation type="submission" date="2015-01" db="EMBL/GenBank/DDBJ databases">
        <title>The Genome Sequence of Cladophialophora bantiana CBS 173.52.</title>
        <authorList>
            <consortium name="The Broad Institute Genomics Platform"/>
            <person name="Cuomo C."/>
            <person name="de Hoog S."/>
            <person name="Gorbushina A."/>
            <person name="Stielow B."/>
            <person name="Teixiera M."/>
            <person name="Abouelleil A."/>
            <person name="Chapman S.B."/>
            <person name="Priest M."/>
            <person name="Young S.K."/>
            <person name="Wortman J."/>
            <person name="Nusbaum C."/>
            <person name="Birren B."/>
        </authorList>
    </citation>
    <scope>NUCLEOTIDE SEQUENCE [LARGE SCALE GENOMIC DNA]</scope>
    <source>
        <strain evidence="1">CBS 173.52</strain>
    </source>
</reference>
<organism evidence="1 2">
    <name type="scientific">Cladophialophora bantiana (strain ATCC 10958 / CBS 173.52 / CDC B-1940 / NIH 8579)</name>
    <name type="common">Xylohypha bantiana</name>
    <dbReference type="NCBI Taxonomy" id="1442370"/>
    <lineage>
        <taxon>Eukaryota</taxon>
        <taxon>Fungi</taxon>
        <taxon>Dikarya</taxon>
        <taxon>Ascomycota</taxon>
        <taxon>Pezizomycotina</taxon>
        <taxon>Eurotiomycetes</taxon>
        <taxon>Chaetothyriomycetidae</taxon>
        <taxon>Chaetothyriales</taxon>
        <taxon>Herpotrichiellaceae</taxon>
        <taxon>Cladophialophora</taxon>
    </lineage>
</organism>
<dbReference type="AlphaFoldDB" id="A0A0D2FN13"/>
<dbReference type="PANTHER" id="PTHR48229:SF1">
    <property type="entry name" value="ALPHA METHYLACYL-COA RACEMASE-RELATED"/>
    <property type="match status" value="1"/>
</dbReference>